<name>A0A8S2FMB4_9BILA</name>
<gene>
    <name evidence="1" type="ORF">OVA965_LOCUS37228</name>
    <name evidence="2" type="ORF">TMI583_LOCUS38290</name>
</gene>
<protein>
    <submittedName>
        <fullName evidence="1">Uncharacterized protein</fullName>
    </submittedName>
</protein>
<dbReference type="AlphaFoldDB" id="A0A8S2FMB4"/>
<evidence type="ECO:0000313" key="3">
    <source>
        <dbReference type="Proteomes" id="UP000677228"/>
    </source>
</evidence>
<dbReference type="InterPro" id="IPR022185">
    <property type="entry name" value="DUF3712"/>
</dbReference>
<proteinExistence type="predicted"/>
<dbReference type="Proteomes" id="UP000677228">
    <property type="component" value="Unassembled WGS sequence"/>
</dbReference>
<dbReference type="EMBL" id="CAJNOK010034806">
    <property type="protein sequence ID" value="CAF1507626.1"/>
    <property type="molecule type" value="Genomic_DNA"/>
</dbReference>
<reference evidence="1" key="1">
    <citation type="submission" date="2021-02" db="EMBL/GenBank/DDBJ databases">
        <authorList>
            <person name="Nowell W R."/>
        </authorList>
    </citation>
    <scope>NUCLEOTIDE SEQUENCE</scope>
</reference>
<feature type="non-terminal residue" evidence="1">
    <location>
        <position position="1"/>
    </location>
</feature>
<dbReference type="Proteomes" id="UP000682733">
    <property type="component" value="Unassembled WGS sequence"/>
</dbReference>
<organism evidence="1 3">
    <name type="scientific">Didymodactylos carnosus</name>
    <dbReference type="NCBI Taxonomy" id="1234261"/>
    <lineage>
        <taxon>Eukaryota</taxon>
        <taxon>Metazoa</taxon>
        <taxon>Spiralia</taxon>
        <taxon>Gnathifera</taxon>
        <taxon>Rotifera</taxon>
        <taxon>Eurotatoria</taxon>
        <taxon>Bdelloidea</taxon>
        <taxon>Philodinida</taxon>
        <taxon>Philodinidae</taxon>
        <taxon>Didymodactylos</taxon>
    </lineage>
</organism>
<evidence type="ECO:0000313" key="2">
    <source>
        <dbReference type="EMBL" id="CAF4295698.1"/>
    </source>
</evidence>
<sequence length="257" mass="28801">TKWYRSTDNLIQFEGQLKPDMPDDTFAIQKLILNFLTNKSSDTHTICRLSLATILPLFQLELIGSLQFTSLRLVPSDIDTNVKLSGTITVKIDSPFGKKFPLNIQTLDMNTPLNFEHKQIETLNIADAAVQTLSPLSVTYQTTFNDVQIVASMKFNKQLVNHSLDNKLEMEFVSKPLTILDYHAFQQFSATLLFTPNVKVMINGSAEPIAITNMGILTLNNILIVDELSLIGFNQFQATNGLILLLKIPNLDILESN</sequence>
<dbReference type="EMBL" id="CAJOBA010056854">
    <property type="protein sequence ID" value="CAF4295698.1"/>
    <property type="molecule type" value="Genomic_DNA"/>
</dbReference>
<evidence type="ECO:0000313" key="1">
    <source>
        <dbReference type="EMBL" id="CAF1507626.1"/>
    </source>
</evidence>
<dbReference type="Pfam" id="PF12505">
    <property type="entry name" value="DUF3712"/>
    <property type="match status" value="1"/>
</dbReference>
<accession>A0A8S2FMB4</accession>
<comment type="caution">
    <text evidence="1">The sequence shown here is derived from an EMBL/GenBank/DDBJ whole genome shotgun (WGS) entry which is preliminary data.</text>
</comment>